<proteinExistence type="predicted"/>
<dbReference type="Proteomes" id="UP000283680">
    <property type="component" value="Unassembled WGS sequence"/>
</dbReference>
<gene>
    <name evidence="1" type="ORF">DWY92_16360</name>
</gene>
<evidence type="ECO:0008006" key="3">
    <source>
        <dbReference type="Google" id="ProtNLM"/>
    </source>
</evidence>
<reference evidence="1 2" key="1">
    <citation type="submission" date="2018-08" db="EMBL/GenBank/DDBJ databases">
        <title>A genome reference for cultivated species of the human gut microbiota.</title>
        <authorList>
            <person name="Zou Y."/>
            <person name="Xue W."/>
            <person name="Luo G."/>
        </authorList>
    </citation>
    <scope>NUCLEOTIDE SEQUENCE [LARGE SCALE GENOMIC DNA]</scope>
    <source>
        <strain evidence="1 2">AF28-11</strain>
    </source>
</reference>
<protein>
    <recommendedName>
        <fullName evidence="3">Plasmid mobilization relaxosome protein MobC</fullName>
    </recommendedName>
</protein>
<evidence type="ECO:0000313" key="1">
    <source>
        <dbReference type="EMBL" id="RGQ48816.1"/>
    </source>
</evidence>
<dbReference type="AlphaFoldDB" id="A0A412B777"/>
<dbReference type="Pfam" id="PF21983">
    <property type="entry name" value="NikA-like"/>
    <property type="match status" value="1"/>
</dbReference>
<sequence>MGNQMIETFRYFIIKVPGHQIIKTSGFQVIKSHSLHCIKYSIHQSIKPIYLKKSISMTDKKSITIKIRVDSQTHAEIQSRADRYTDGNLSAFVRCATLKYEEQPITDHDNPRMFALIKSAIKLIERTGTNTNQVAKHINEQQKMSPYSLRAADLLPFGQFCEDTDKIRQMLTYLYNMIISGK</sequence>
<organism evidence="1 2">
    <name type="scientific">Bacteroides uniformis</name>
    <dbReference type="NCBI Taxonomy" id="820"/>
    <lineage>
        <taxon>Bacteria</taxon>
        <taxon>Pseudomonadati</taxon>
        <taxon>Bacteroidota</taxon>
        <taxon>Bacteroidia</taxon>
        <taxon>Bacteroidales</taxon>
        <taxon>Bacteroidaceae</taxon>
        <taxon>Bacteroides</taxon>
    </lineage>
</organism>
<comment type="caution">
    <text evidence="1">The sequence shown here is derived from an EMBL/GenBank/DDBJ whole genome shotgun (WGS) entry which is preliminary data.</text>
</comment>
<evidence type="ECO:0000313" key="2">
    <source>
        <dbReference type="Proteomes" id="UP000283680"/>
    </source>
</evidence>
<name>A0A412B777_BACUN</name>
<dbReference type="EMBL" id="QRTH01000009">
    <property type="protein sequence ID" value="RGQ48816.1"/>
    <property type="molecule type" value="Genomic_DNA"/>
</dbReference>
<dbReference type="InterPro" id="IPR053842">
    <property type="entry name" value="NikA-like"/>
</dbReference>
<accession>A0A412B777</accession>